<evidence type="ECO:0000313" key="1">
    <source>
        <dbReference type="EMBL" id="GET06747.1"/>
    </source>
</evidence>
<dbReference type="EMBL" id="BLAM01000172">
    <property type="protein sequence ID" value="GET06747.1"/>
    <property type="molecule type" value="Genomic_DNA"/>
</dbReference>
<comment type="caution">
    <text evidence="1">The sequence shown here is derived from an EMBL/GenBank/DDBJ whole genome shotgun (WGS) entry which is preliminary data.</text>
</comment>
<protein>
    <submittedName>
        <fullName evidence="1">Uncharacterized protein</fullName>
    </submittedName>
</protein>
<dbReference type="AlphaFoldDB" id="A0A6F9XNH3"/>
<dbReference type="RefSeq" id="WP_172585019.1">
    <property type="nucleotide sequence ID" value="NZ_BLAM01000172.1"/>
</dbReference>
<gene>
    <name evidence="1" type="ORF">SY212_17770</name>
</gene>
<dbReference type="Proteomes" id="UP000494265">
    <property type="component" value="Unassembled WGS sequence"/>
</dbReference>
<reference evidence="1" key="1">
    <citation type="submission" date="2019-10" db="EMBL/GenBank/DDBJ databases">
        <title>Lactobacillus agilis SY212 Whole Genome Sequencing Project.</title>
        <authorList>
            <person name="Suzuki S."/>
            <person name="Endo A."/>
            <person name="Maeno S."/>
            <person name="Shiwa Y."/>
            <person name="Matsutani M."/>
            <person name="Kajikawa A."/>
        </authorList>
    </citation>
    <scope>NUCLEOTIDE SEQUENCE</scope>
    <source>
        <strain evidence="1">SY212</strain>
    </source>
</reference>
<organism evidence="1">
    <name type="scientific">Ligilactobacillus agilis</name>
    <dbReference type="NCBI Taxonomy" id="1601"/>
    <lineage>
        <taxon>Bacteria</taxon>
        <taxon>Bacillati</taxon>
        <taxon>Bacillota</taxon>
        <taxon>Bacilli</taxon>
        <taxon>Lactobacillales</taxon>
        <taxon>Lactobacillaceae</taxon>
        <taxon>Ligilactobacillus</taxon>
    </lineage>
</organism>
<proteinExistence type="predicted"/>
<sequence>MNISSLSFNWDNYNGKLKIFQKSQIINIMDDYYNSDLSVSKIISKYSINMNIRNLSEEFPLIFLNEQCPYDGSHLLKRLPSRSGNLTITPQCDVCGHRLEVNCSCDGCENQRKILEKRKREIIISTYTSSVDRIKYENLSATSRIFLSVLLHAGLNDEATKISGEKIIENKLSPTHELDCAILEHLLSENVILVDPMSPMESFNVNNFPNEYYIFKVNYLINLEFNEKGIDFLEYPDRKGIIKYKEECLDIWKQIALHECIEYLINQMKIVNFDFNPKEKTKLVISHLLEEYSIGQVRNLIYGSVNNAAAWYQRSGISKKHAANSAITTLNNRGSKAKVENWNLKPYQRNYGSKASQLSIVFFNDILQKGDKGYEEIPSIKMIEEL</sequence>
<name>A0A6F9XNH3_9LACO</name>
<accession>A0A6F9XNH3</accession>